<evidence type="ECO:0000256" key="7">
    <source>
        <dbReference type="ARBA" id="ARBA00024348"/>
    </source>
</evidence>
<feature type="transmembrane region" description="Helical" evidence="8">
    <location>
        <begin position="377"/>
        <end position="397"/>
    </location>
</feature>
<accession>A0A1W4X513</accession>
<dbReference type="InParanoid" id="A0A1W4X513"/>
<dbReference type="PROSITE" id="PS00216">
    <property type="entry name" value="SUGAR_TRANSPORT_1"/>
    <property type="match status" value="2"/>
</dbReference>
<keyword evidence="2" id="KW-1003">Cell membrane</keyword>
<evidence type="ECO:0000313" key="11">
    <source>
        <dbReference type="RefSeq" id="XP_018327902.1"/>
    </source>
</evidence>
<dbReference type="InterPro" id="IPR020846">
    <property type="entry name" value="MFS_dom"/>
</dbReference>
<dbReference type="PROSITE" id="PS50850">
    <property type="entry name" value="MFS"/>
    <property type="match status" value="1"/>
</dbReference>
<comment type="subcellular location">
    <subcellularLocation>
        <location evidence="1">Cell membrane</location>
        <topology evidence="1">Multi-pass membrane protein</topology>
    </subcellularLocation>
</comment>
<name>A0A1W4X513_AGRPL</name>
<evidence type="ECO:0000256" key="1">
    <source>
        <dbReference type="ARBA" id="ARBA00004651"/>
    </source>
</evidence>
<dbReference type="GO" id="GO:0005886">
    <property type="term" value="C:plasma membrane"/>
    <property type="evidence" value="ECO:0007669"/>
    <property type="project" value="UniProtKB-SubCell"/>
</dbReference>
<evidence type="ECO:0000259" key="9">
    <source>
        <dbReference type="PROSITE" id="PS50850"/>
    </source>
</evidence>
<feature type="transmembrane region" description="Helical" evidence="8">
    <location>
        <begin position="56"/>
        <end position="72"/>
    </location>
</feature>
<evidence type="ECO:0000256" key="6">
    <source>
        <dbReference type="ARBA" id="ARBA00023180"/>
    </source>
</evidence>
<keyword evidence="4 8" id="KW-1133">Transmembrane helix</keyword>
<feature type="transmembrane region" description="Helical" evidence="8">
    <location>
        <begin position="342"/>
        <end position="365"/>
    </location>
</feature>
<feature type="transmembrane region" description="Helical" evidence="8">
    <location>
        <begin position="277"/>
        <end position="301"/>
    </location>
</feature>
<proteinExistence type="inferred from homology"/>
<evidence type="ECO:0000256" key="5">
    <source>
        <dbReference type="ARBA" id="ARBA00023136"/>
    </source>
</evidence>
<dbReference type="PANTHER" id="PTHR48021:SF46">
    <property type="entry name" value="MAJOR FACILITATOR SUPERFAMILY (MFS) PROFILE DOMAIN-CONTAINING PROTEIN"/>
    <property type="match status" value="1"/>
</dbReference>
<dbReference type="SUPFAM" id="SSF103473">
    <property type="entry name" value="MFS general substrate transporter"/>
    <property type="match status" value="1"/>
</dbReference>
<feature type="transmembrane region" description="Helical" evidence="8">
    <location>
        <begin position="79"/>
        <end position="99"/>
    </location>
</feature>
<gene>
    <name evidence="11" type="primary">LOC108738814</name>
</gene>
<evidence type="ECO:0000256" key="2">
    <source>
        <dbReference type="ARBA" id="ARBA00022475"/>
    </source>
</evidence>
<feature type="transmembrane region" description="Helical" evidence="8">
    <location>
        <begin position="245"/>
        <end position="265"/>
    </location>
</feature>
<dbReference type="KEGG" id="apln:108738814"/>
<dbReference type="InterPro" id="IPR005828">
    <property type="entry name" value="MFS_sugar_transport-like"/>
</dbReference>
<keyword evidence="6" id="KW-0325">Glycoprotein</keyword>
<keyword evidence="3 8" id="KW-0812">Transmembrane</keyword>
<dbReference type="Pfam" id="PF00083">
    <property type="entry name" value="Sugar_tr"/>
    <property type="match status" value="1"/>
</dbReference>
<comment type="similarity">
    <text evidence="7">Belongs to the major facilitator superfamily. Sugar transporter (TC 2.A.1.1) family. Trehalose transporter subfamily.</text>
</comment>
<dbReference type="OrthoDB" id="6133115at2759"/>
<evidence type="ECO:0000256" key="4">
    <source>
        <dbReference type="ARBA" id="ARBA00022989"/>
    </source>
</evidence>
<dbReference type="InterPro" id="IPR050549">
    <property type="entry name" value="MFS_Trehalose_Transporter"/>
</dbReference>
<organism evidence="10 11">
    <name type="scientific">Agrilus planipennis</name>
    <name type="common">Emerald ash borer</name>
    <name type="synonym">Agrilus marcopoli</name>
    <dbReference type="NCBI Taxonomy" id="224129"/>
    <lineage>
        <taxon>Eukaryota</taxon>
        <taxon>Metazoa</taxon>
        <taxon>Ecdysozoa</taxon>
        <taxon>Arthropoda</taxon>
        <taxon>Hexapoda</taxon>
        <taxon>Insecta</taxon>
        <taxon>Pterygota</taxon>
        <taxon>Neoptera</taxon>
        <taxon>Endopterygota</taxon>
        <taxon>Coleoptera</taxon>
        <taxon>Polyphaga</taxon>
        <taxon>Elateriformia</taxon>
        <taxon>Buprestoidea</taxon>
        <taxon>Buprestidae</taxon>
        <taxon>Agrilinae</taxon>
        <taxon>Agrilus</taxon>
    </lineage>
</organism>
<keyword evidence="5 8" id="KW-0472">Membrane</keyword>
<dbReference type="InterPro" id="IPR005829">
    <property type="entry name" value="Sugar_transporter_CS"/>
</dbReference>
<evidence type="ECO:0000256" key="3">
    <source>
        <dbReference type="ARBA" id="ARBA00022692"/>
    </source>
</evidence>
<dbReference type="InterPro" id="IPR003663">
    <property type="entry name" value="Sugar/inositol_transpt"/>
</dbReference>
<protein>
    <submittedName>
        <fullName evidence="11">Facilitated trehalose transporter Tret1</fullName>
    </submittedName>
</protein>
<dbReference type="GO" id="GO:0022857">
    <property type="term" value="F:transmembrane transporter activity"/>
    <property type="evidence" value="ECO:0007669"/>
    <property type="project" value="InterPro"/>
</dbReference>
<evidence type="ECO:0000256" key="8">
    <source>
        <dbReference type="SAM" id="Phobius"/>
    </source>
</evidence>
<feature type="domain" description="Major facilitator superfamily (MFS) profile" evidence="9">
    <location>
        <begin position="11"/>
        <end position="433"/>
    </location>
</feature>
<dbReference type="Gene3D" id="1.20.1250.20">
    <property type="entry name" value="MFS general substrate transporter like domains"/>
    <property type="match status" value="1"/>
</dbReference>
<dbReference type="AlphaFoldDB" id="A0A1W4X513"/>
<dbReference type="RefSeq" id="XP_018327902.1">
    <property type="nucleotide sequence ID" value="XM_018472400.1"/>
</dbReference>
<sequence length="463" mass="50784">MNRGEFSQILAVVTGTIGAITDGMQYGWTAPVIPILQRNDTPIAITHEDIVWLENAYMLGGLAGLGVTIFIVDKFGRKMSILMAAVLHLIAWVLIPVASTVGVLFAAKFIAGLAGDVGFVAAPMYIGEIADKRIRGFLGSMIVIMMMLGILIIYVVAPYVSLAISSSVGAAIVTFQLMTFSFMPESPYYLIVKGKHRKALQSLQRLRARDDVHKELEEIRLAVERQQSEKGRPIDLLKIKSNRKALLIVTSLNAFQHFSSISIMLMNVHSILGDGYFSANTSAIIVSVIMLVACMAGSLIVDRFGRKVLLISSSVLTGISLFILSTYFAVENAGMEVTEFNWIPLASVLLYSVAFKCGLGMVPLVSTGELFPTSVKAMGMTLSDAFYVIFAIISINIYQGLTDLYGKHVPFYIFAASCFLAALFVYFYIPETKGKTLEEIQFILKGESFDRSKRQYEMVAVSS</sequence>
<dbReference type="InterPro" id="IPR036259">
    <property type="entry name" value="MFS_trans_sf"/>
</dbReference>
<feature type="transmembrane region" description="Helical" evidence="8">
    <location>
        <begin position="163"/>
        <end position="183"/>
    </location>
</feature>
<dbReference type="Proteomes" id="UP000192223">
    <property type="component" value="Unplaced"/>
</dbReference>
<reference evidence="11" key="1">
    <citation type="submission" date="2025-08" db="UniProtKB">
        <authorList>
            <consortium name="RefSeq"/>
        </authorList>
    </citation>
    <scope>IDENTIFICATION</scope>
    <source>
        <tissue evidence="11">Entire body</tissue>
    </source>
</reference>
<evidence type="ECO:0000313" key="10">
    <source>
        <dbReference type="Proteomes" id="UP000192223"/>
    </source>
</evidence>
<feature type="transmembrane region" description="Helical" evidence="8">
    <location>
        <begin position="137"/>
        <end position="157"/>
    </location>
</feature>
<dbReference type="FunFam" id="1.20.1250.20:FF:000055">
    <property type="entry name" value="Facilitated trehalose transporter Tret1-2 homolog"/>
    <property type="match status" value="1"/>
</dbReference>
<dbReference type="PANTHER" id="PTHR48021">
    <property type="match status" value="1"/>
</dbReference>
<feature type="transmembrane region" description="Helical" evidence="8">
    <location>
        <begin position="105"/>
        <end position="125"/>
    </location>
</feature>
<keyword evidence="10" id="KW-1185">Reference proteome</keyword>
<dbReference type="GeneID" id="108738814"/>
<dbReference type="STRING" id="224129.A0A1W4X513"/>
<feature type="transmembrane region" description="Helical" evidence="8">
    <location>
        <begin position="409"/>
        <end position="429"/>
    </location>
</feature>
<feature type="transmembrane region" description="Helical" evidence="8">
    <location>
        <begin position="308"/>
        <end position="330"/>
    </location>
</feature>
<dbReference type="PRINTS" id="PR00171">
    <property type="entry name" value="SUGRTRNSPORT"/>
</dbReference>